<dbReference type="Proteomes" id="UP001501676">
    <property type="component" value="Unassembled WGS sequence"/>
</dbReference>
<evidence type="ECO:0000313" key="2">
    <source>
        <dbReference type="Proteomes" id="UP001501676"/>
    </source>
</evidence>
<gene>
    <name evidence="1" type="ORF">GCM10020369_37390</name>
</gene>
<name>A0ABP6SYZ0_9ACTN</name>
<dbReference type="RefSeq" id="WP_345729410.1">
    <property type="nucleotide sequence ID" value="NZ_BAAAYN010000023.1"/>
</dbReference>
<sequence length="72" mass="7465">MGWAPHDNPADFTDAWPSLATYLTAVADALDTGEPVGAFSAFLTVGGSLWWDLSGATELNGEPLRSAPVGCV</sequence>
<proteinExistence type="predicted"/>
<evidence type="ECO:0000313" key="1">
    <source>
        <dbReference type="EMBL" id="GAA3388990.1"/>
    </source>
</evidence>
<dbReference type="EMBL" id="BAAAYN010000023">
    <property type="protein sequence ID" value="GAA3388990.1"/>
    <property type="molecule type" value="Genomic_DNA"/>
</dbReference>
<accession>A0ABP6SYZ0</accession>
<organism evidence="1 2">
    <name type="scientific">Cryptosporangium minutisporangium</name>
    <dbReference type="NCBI Taxonomy" id="113569"/>
    <lineage>
        <taxon>Bacteria</taxon>
        <taxon>Bacillati</taxon>
        <taxon>Actinomycetota</taxon>
        <taxon>Actinomycetes</taxon>
        <taxon>Cryptosporangiales</taxon>
        <taxon>Cryptosporangiaceae</taxon>
        <taxon>Cryptosporangium</taxon>
    </lineage>
</organism>
<reference evidence="2" key="1">
    <citation type="journal article" date="2019" name="Int. J. Syst. Evol. Microbiol.">
        <title>The Global Catalogue of Microorganisms (GCM) 10K type strain sequencing project: providing services to taxonomists for standard genome sequencing and annotation.</title>
        <authorList>
            <consortium name="The Broad Institute Genomics Platform"/>
            <consortium name="The Broad Institute Genome Sequencing Center for Infectious Disease"/>
            <person name="Wu L."/>
            <person name="Ma J."/>
        </authorList>
    </citation>
    <scope>NUCLEOTIDE SEQUENCE [LARGE SCALE GENOMIC DNA]</scope>
    <source>
        <strain evidence="2">JCM 9458</strain>
    </source>
</reference>
<comment type="caution">
    <text evidence="1">The sequence shown here is derived from an EMBL/GenBank/DDBJ whole genome shotgun (WGS) entry which is preliminary data.</text>
</comment>
<protein>
    <submittedName>
        <fullName evidence="1">Uncharacterized protein</fullName>
    </submittedName>
</protein>
<keyword evidence="2" id="KW-1185">Reference proteome</keyword>